<gene>
    <name evidence="1" type="ORF">S03H2_43021</name>
</gene>
<dbReference type="EMBL" id="BARU01026809">
    <property type="protein sequence ID" value="GAH67067.1"/>
    <property type="molecule type" value="Genomic_DNA"/>
</dbReference>
<feature type="non-terminal residue" evidence="1">
    <location>
        <position position="94"/>
    </location>
</feature>
<protein>
    <submittedName>
        <fullName evidence="1">Uncharacterized protein</fullName>
    </submittedName>
</protein>
<reference evidence="1" key="1">
    <citation type="journal article" date="2014" name="Front. Microbiol.">
        <title>High frequency of phylogenetically diverse reductive dehalogenase-homologous genes in deep subseafloor sedimentary metagenomes.</title>
        <authorList>
            <person name="Kawai M."/>
            <person name="Futagami T."/>
            <person name="Toyoda A."/>
            <person name="Takaki Y."/>
            <person name="Nishi S."/>
            <person name="Hori S."/>
            <person name="Arai W."/>
            <person name="Tsubouchi T."/>
            <person name="Morono Y."/>
            <person name="Uchiyama I."/>
            <person name="Ito T."/>
            <person name="Fujiyama A."/>
            <person name="Inagaki F."/>
            <person name="Takami H."/>
        </authorList>
    </citation>
    <scope>NUCLEOTIDE SEQUENCE</scope>
    <source>
        <strain evidence="1">Expedition CK06-06</strain>
    </source>
</reference>
<organism evidence="1">
    <name type="scientific">marine sediment metagenome</name>
    <dbReference type="NCBI Taxonomy" id="412755"/>
    <lineage>
        <taxon>unclassified sequences</taxon>
        <taxon>metagenomes</taxon>
        <taxon>ecological metagenomes</taxon>
    </lineage>
</organism>
<proteinExistence type="predicted"/>
<name>X1HCF2_9ZZZZ</name>
<comment type="caution">
    <text evidence="1">The sequence shown here is derived from an EMBL/GenBank/DDBJ whole genome shotgun (WGS) entry which is preliminary data.</text>
</comment>
<evidence type="ECO:0000313" key="1">
    <source>
        <dbReference type="EMBL" id="GAH67067.1"/>
    </source>
</evidence>
<accession>X1HCF2</accession>
<dbReference type="AlphaFoldDB" id="X1HCF2"/>
<dbReference type="PROSITE" id="PS51257">
    <property type="entry name" value="PROKAR_LIPOPROTEIN"/>
    <property type="match status" value="1"/>
</dbReference>
<sequence>MKAKLLISLTLIGIILMSGCAAPKPPPTLSIPPVAAGDISNPKLALASSYKIEGFSVTLASPSYSLPLALTKITNSAEIESRFQLGENQKGLLQ</sequence>